<dbReference type="AlphaFoldDB" id="A0A6A6PXV2"/>
<protein>
    <submittedName>
        <fullName evidence="2">Uncharacterized protein</fullName>
    </submittedName>
</protein>
<sequence length="89" mass="10568">MTFFLTLQLSCLFNIDLLLPSLFFSLCFFLLMTDYADRMSTAVLLLRWPNLPASRVMNRQRLLARRRRCQYTQSVLSRITSAPLDRYVR</sequence>
<keyword evidence="3" id="KW-1185">Reference proteome</keyword>
<dbReference type="Proteomes" id="UP000799767">
    <property type="component" value="Unassembled WGS sequence"/>
</dbReference>
<dbReference type="RefSeq" id="XP_033591567.1">
    <property type="nucleotide sequence ID" value="XM_033732881.1"/>
</dbReference>
<accession>A0A6A6PXV2</accession>
<dbReference type="EMBL" id="MU001633">
    <property type="protein sequence ID" value="KAF2484998.1"/>
    <property type="molecule type" value="Genomic_DNA"/>
</dbReference>
<evidence type="ECO:0000313" key="3">
    <source>
        <dbReference type="Proteomes" id="UP000799767"/>
    </source>
</evidence>
<name>A0A6A6PXV2_9PEZI</name>
<proteinExistence type="predicted"/>
<reference evidence="2" key="1">
    <citation type="journal article" date="2020" name="Stud. Mycol.">
        <title>101 Dothideomycetes genomes: a test case for predicting lifestyles and emergence of pathogens.</title>
        <authorList>
            <person name="Haridas S."/>
            <person name="Albert R."/>
            <person name="Binder M."/>
            <person name="Bloem J."/>
            <person name="Labutti K."/>
            <person name="Salamov A."/>
            <person name="Andreopoulos B."/>
            <person name="Baker S."/>
            <person name="Barry K."/>
            <person name="Bills G."/>
            <person name="Bluhm B."/>
            <person name="Cannon C."/>
            <person name="Castanera R."/>
            <person name="Culley D."/>
            <person name="Daum C."/>
            <person name="Ezra D."/>
            <person name="Gonzalez J."/>
            <person name="Henrissat B."/>
            <person name="Kuo A."/>
            <person name="Liang C."/>
            <person name="Lipzen A."/>
            <person name="Lutzoni F."/>
            <person name="Magnuson J."/>
            <person name="Mondo S."/>
            <person name="Nolan M."/>
            <person name="Ohm R."/>
            <person name="Pangilinan J."/>
            <person name="Park H.-J."/>
            <person name="Ramirez L."/>
            <person name="Alfaro M."/>
            <person name="Sun H."/>
            <person name="Tritt A."/>
            <person name="Yoshinaga Y."/>
            <person name="Zwiers L.-H."/>
            <person name="Turgeon B."/>
            <person name="Goodwin S."/>
            <person name="Spatafora J."/>
            <person name="Crous P."/>
            <person name="Grigoriev I."/>
        </authorList>
    </citation>
    <scope>NUCLEOTIDE SEQUENCE</scope>
    <source>
        <strain evidence="2">CBS 113389</strain>
    </source>
</reference>
<keyword evidence="1" id="KW-0812">Transmembrane</keyword>
<feature type="transmembrane region" description="Helical" evidence="1">
    <location>
        <begin position="12"/>
        <end position="31"/>
    </location>
</feature>
<evidence type="ECO:0000313" key="2">
    <source>
        <dbReference type="EMBL" id="KAF2484998.1"/>
    </source>
</evidence>
<gene>
    <name evidence="2" type="ORF">BDY17DRAFT_292729</name>
</gene>
<dbReference type="GeneID" id="54473883"/>
<keyword evidence="1" id="KW-0472">Membrane</keyword>
<evidence type="ECO:0000256" key="1">
    <source>
        <dbReference type="SAM" id="Phobius"/>
    </source>
</evidence>
<keyword evidence="1" id="KW-1133">Transmembrane helix</keyword>
<organism evidence="2 3">
    <name type="scientific">Neohortaea acidophila</name>
    <dbReference type="NCBI Taxonomy" id="245834"/>
    <lineage>
        <taxon>Eukaryota</taxon>
        <taxon>Fungi</taxon>
        <taxon>Dikarya</taxon>
        <taxon>Ascomycota</taxon>
        <taxon>Pezizomycotina</taxon>
        <taxon>Dothideomycetes</taxon>
        <taxon>Dothideomycetidae</taxon>
        <taxon>Mycosphaerellales</taxon>
        <taxon>Teratosphaeriaceae</taxon>
        <taxon>Neohortaea</taxon>
    </lineage>
</organism>